<name>A0ABV3DHP8_9ACTN</name>
<evidence type="ECO:0000313" key="4">
    <source>
        <dbReference type="Proteomes" id="UP001551482"/>
    </source>
</evidence>
<dbReference type="NCBIfam" id="TIGR00026">
    <property type="entry name" value="hi_GC_TIGR00026"/>
    <property type="match status" value="1"/>
</dbReference>
<reference evidence="3 4" key="1">
    <citation type="submission" date="2024-06" db="EMBL/GenBank/DDBJ databases">
        <title>The Natural Products Discovery Center: Release of the First 8490 Sequenced Strains for Exploring Actinobacteria Biosynthetic Diversity.</title>
        <authorList>
            <person name="Kalkreuter E."/>
            <person name="Kautsar S.A."/>
            <person name="Yang D."/>
            <person name="Bader C.D."/>
            <person name="Teijaro C.N."/>
            <person name="Fluegel L."/>
            <person name="Davis C.M."/>
            <person name="Simpson J.R."/>
            <person name="Lauterbach L."/>
            <person name="Steele A.D."/>
            <person name="Gui C."/>
            <person name="Meng S."/>
            <person name="Li G."/>
            <person name="Viehrig K."/>
            <person name="Ye F."/>
            <person name="Su P."/>
            <person name="Kiefer A.F."/>
            <person name="Nichols A."/>
            <person name="Cepeda A.J."/>
            <person name="Yan W."/>
            <person name="Fan B."/>
            <person name="Jiang Y."/>
            <person name="Adhikari A."/>
            <person name="Zheng C.-J."/>
            <person name="Schuster L."/>
            <person name="Cowan T.M."/>
            <person name="Smanski M.J."/>
            <person name="Chevrette M.G."/>
            <person name="De Carvalho L.P.S."/>
            <person name="Shen B."/>
        </authorList>
    </citation>
    <scope>NUCLEOTIDE SEQUENCE [LARGE SCALE GENOMIC DNA]</scope>
    <source>
        <strain evidence="3 4">NPDC048946</strain>
    </source>
</reference>
<dbReference type="Pfam" id="PF04075">
    <property type="entry name" value="F420H2_quin_red"/>
    <property type="match status" value="1"/>
</dbReference>
<gene>
    <name evidence="3" type="ORF">AB0C36_17355</name>
</gene>
<keyword evidence="4" id="KW-1185">Reference proteome</keyword>
<evidence type="ECO:0000256" key="1">
    <source>
        <dbReference type="ARBA" id="ARBA00008710"/>
    </source>
</evidence>
<sequence>MGLYARGLRRLGHTRWLAALGPRLVAADRKVQRRTRGRMSVMGRGFTQLLLTTTGRRSGQARVSPLIYAAADGGFVVAGTNFGQRHHPAWTGNLLAEPAAVVSVDGQETPVRARLVPDAGPERERLWAAMLRVWPAYDTYARRAGRPIRLFLLEPADGAADGTANGPAPRAT</sequence>
<proteinExistence type="inferred from homology"/>
<comment type="caution">
    <text evidence="3">The sequence shown here is derived from an EMBL/GenBank/DDBJ whole genome shotgun (WGS) entry which is preliminary data.</text>
</comment>
<accession>A0ABV3DHP8</accession>
<dbReference type="Proteomes" id="UP001551482">
    <property type="component" value="Unassembled WGS sequence"/>
</dbReference>
<dbReference type="InterPro" id="IPR012349">
    <property type="entry name" value="Split_barrel_FMN-bd"/>
</dbReference>
<protein>
    <submittedName>
        <fullName evidence="3">Nitroreductase/quinone reductase family protein</fullName>
    </submittedName>
</protein>
<dbReference type="EMBL" id="JBEZFP010000040">
    <property type="protein sequence ID" value="MEU8135275.1"/>
    <property type="molecule type" value="Genomic_DNA"/>
</dbReference>
<dbReference type="InterPro" id="IPR004378">
    <property type="entry name" value="F420H2_quin_Rdtase"/>
</dbReference>
<comment type="similarity">
    <text evidence="1">Belongs to the F420H(2)-dependent quinone reductase family.</text>
</comment>
<dbReference type="SUPFAM" id="SSF50475">
    <property type="entry name" value="FMN-binding split barrel"/>
    <property type="match status" value="1"/>
</dbReference>
<comment type="catalytic activity">
    <reaction evidence="2">
        <text>oxidized coenzyme F420-(gamma-L-Glu)(n) + a quinol + H(+) = reduced coenzyme F420-(gamma-L-Glu)(n) + a quinone</text>
        <dbReference type="Rhea" id="RHEA:39663"/>
        <dbReference type="Rhea" id="RHEA-COMP:12939"/>
        <dbReference type="Rhea" id="RHEA-COMP:14378"/>
        <dbReference type="ChEBI" id="CHEBI:15378"/>
        <dbReference type="ChEBI" id="CHEBI:24646"/>
        <dbReference type="ChEBI" id="CHEBI:132124"/>
        <dbReference type="ChEBI" id="CHEBI:133980"/>
        <dbReference type="ChEBI" id="CHEBI:139511"/>
    </reaction>
</comment>
<dbReference type="Gene3D" id="2.30.110.10">
    <property type="entry name" value="Electron Transport, Fmn-binding Protein, Chain A"/>
    <property type="match status" value="1"/>
</dbReference>
<evidence type="ECO:0000313" key="3">
    <source>
        <dbReference type="EMBL" id="MEU8135275.1"/>
    </source>
</evidence>
<dbReference type="RefSeq" id="WP_358354878.1">
    <property type="nucleotide sequence ID" value="NZ_JBEZFP010000040.1"/>
</dbReference>
<evidence type="ECO:0000256" key="2">
    <source>
        <dbReference type="ARBA" id="ARBA00049106"/>
    </source>
</evidence>
<organism evidence="3 4">
    <name type="scientific">Streptodolium elevatio</name>
    <dbReference type="NCBI Taxonomy" id="3157996"/>
    <lineage>
        <taxon>Bacteria</taxon>
        <taxon>Bacillati</taxon>
        <taxon>Actinomycetota</taxon>
        <taxon>Actinomycetes</taxon>
        <taxon>Kitasatosporales</taxon>
        <taxon>Streptomycetaceae</taxon>
        <taxon>Streptodolium</taxon>
    </lineage>
</organism>
<dbReference type="PANTHER" id="PTHR39428">
    <property type="entry name" value="F420H(2)-DEPENDENT QUINONE REDUCTASE RV1261C"/>
    <property type="match status" value="1"/>
</dbReference>
<dbReference type="PANTHER" id="PTHR39428:SF1">
    <property type="entry name" value="F420H(2)-DEPENDENT QUINONE REDUCTASE RV1261C"/>
    <property type="match status" value="1"/>
</dbReference>